<dbReference type="Gene3D" id="2.180.10.10">
    <property type="entry name" value="RHS repeat-associated core"/>
    <property type="match status" value="2"/>
</dbReference>
<sequence length="1608" mass="179504">MEKTFKKGFSSLLLSVSLSITSVYADEYILEQDTKSRALSVNAASSEGDAYDPISGTISFAVTDISIPGNSSLPVELKRVHSPFSFMNALGDVRNTGMGTWLLDVPYIRATYVDSSDLTHSFRIQGNGRGWENGYECSDSSRWYTYAYGSASHQELGGYWSGVKLHIPGQVTEDIREGSGDFSGMKITKSLYKVTDCYQRADGQGQGFEVTSPDGTKYYFDHKVVRPNGLPFPIGNMGRRAMMMATKVEDKYGNTITYQYSNGKLIRVFSNDSRIIDLIYSNNMLTKARANGKVWQYIYSDDNKLERVILPNKTEWKYPAEFYDAQYRATTKFKSRVGESPGKCEISDLDDRKTKYFTVTTPNGLNIKYGIKTIYHGREDVKVFIEDKYSPGRLETYFNPANCSARRNLVYKQISGDKINAMTWRYSYSENAGLYHDDGRNVIKEVNRRITRPIEVAFSYGKPASVSKNRDVKTTTISGQNEKIIYYIDRNSNSYSEGKVKAIYSIDESSSKLKKKELSYFAKGREILNTCDRMSGLRDGNSIRCDLNNNLSSEDFRVNLSKAVEVLSSDASQQNTVYTTEYKGYDKYGYYTKKVESNSFSGKKEYRAYSYQHDLDLWDLGKLRTEKVSNSDYGYKTVREIKYHSSGAKQPYEELAYGRWIKRYTEYHDRGNVKRVEYNSNGLGVQYVEYDGYKRGIPRRINKKNRYDSGVMLKVQNVDNDGNIYRVEDYNGVKSYYSFDKVGRVSAILFENDPVLGSWYGYQVSWDDIANKRTVVRCQLNTDTKTCDGPAKSREVHYFDALNRLKQVTFTDLSEHAVSGHSVVHQKFSYNHRNQIVFRSYKSASSTETKGVRYTYDTLGRLKSVSKSNLGTTNFSYLANSKVKKTDANGNVTVISYDAKGTPKQDKPTAIDSPEGVITEFTYNIFNKLTHITQKGAGKSLTETRVYDAHQGLCLIKRTDVGNTLVSTDAQGALNWHLQGASNTSCVSSRPSNATIFTYDNLGDLHKVNYPEGTPDLEITRDKLGNVLTQTAGNVEHRYSYNNRGLLEDEQLYIENHAPLMLDYGYDKFGHISRVVYPDGTNVSYKPNAFGQPTQVRSYNQDGSLEQTFARLVKYHPNGTLSSFYYGNGVKHDTILDADSLLPQWVRDEGNMGKVVSLQYGFDNNENVISIRNLTSLSYSLNDLVYDGLNRLVEVSGGASIGSSTMRYDALGNIRYYQNRKRTLNYTYSDTTNRLTSVSGYSGKYGTFQYDSRGNITHNGQFSLAYNRANQMTSANGNHFVYDGHNRRVKQVEQKGTSYSMYSQAGQLMYRENHHVSGEGVNYIYLGKKLIAKYGSVTPKGVLADEQNYLPYGETLESNNDDVGYTGHKFDKELGLSYMQARYYDPAIGRFYSNDPVDVMGHIGRGNPVHGFNRYTYANNNPYKYVDPDGEFAVQIAATVIGAVIGGATEYFTNDQWTIGSLGRASAVGGLVGLGSSLGTGVASSAFLGGSANAIGEMANQTMTGTYEPVKVLTAGASGLAGGALAKYTGEAVKKAVTKNLPNNSVTNASHNMTPSTSQRVLSDSQSLTNATTKSAVADLQVGAGYSSGAAAGVTAADKICIDHSECQ</sequence>
<proteinExistence type="predicted"/>
<dbReference type="Pfam" id="PF25023">
    <property type="entry name" value="TEN_YD-shell"/>
    <property type="match status" value="1"/>
</dbReference>
<evidence type="ECO:0000313" key="4">
    <source>
        <dbReference type="Proteomes" id="UP000305729"/>
    </source>
</evidence>
<dbReference type="EMBL" id="CP045429">
    <property type="protein sequence ID" value="QPB84110.1"/>
    <property type="molecule type" value="Genomic_DNA"/>
</dbReference>
<gene>
    <name evidence="3" type="ORF">CWC22_014365</name>
</gene>
<dbReference type="PANTHER" id="PTHR32305">
    <property type="match status" value="1"/>
</dbReference>
<evidence type="ECO:0000256" key="1">
    <source>
        <dbReference type="ARBA" id="ARBA00022737"/>
    </source>
</evidence>
<evidence type="ECO:0000313" key="3">
    <source>
        <dbReference type="EMBL" id="QPB84110.1"/>
    </source>
</evidence>
<dbReference type="InterPro" id="IPR050708">
    <property type="entry name" value="T6SS_VgrG/RHS"/>
</dbReference>
<dbReference type="NCBIfam" id="TIGR03696">
    <property type="entry name" value="Rhs_assc_core"/>
    <property type="match status" value="1"/>
</dbReference>
<accession>A0A5S3URF9</accession>
<dbReference type="InterPro" id="IPR022385">
    <property type="entry name" value="Rhs_assc_core"/>
</dbReference>
<protein>
    <recommendedName>
        <fullName evidence="2">Teneurin-like YD-shell domain-containing protein</fullName>
    </recommendedName>
</protein>
<evidence type="ECO:0000259" key="2">
    <source>
        <dbReference type="Pfam" id="PF25023"/>
    </source>
</evidence>
<organism evidence="3 4">
    <name type="scientific">Pseudoalteromonas rubra</name>
    <dbReference type="NCBI Taxonomy" id="43658"/>
    <lineage>
        <taxon>Bacteria</taxon>
        <taxon>Pseudomonadati</taxon>
        <taxon>Pseudomonadota</taxon>
        <taxon>Gammaproteobacteria</taxon>
        <taxon>Alteromonadales</taxon>
        <taxon>Pseudoalteromonadaceae</taxon>
        <taxon>Pseudoalteromonas</taxon>
    </lineage>
</organism>
<feature type="domain" description="Teneurin-like YD-shell" evidence="2">
    <location>
        <begin position="997"/>
        <end position="1086"/>
    </location>
</feature>
<dbReference type="RefSeq" id="WP_138539465.1">
    <property type="nucleotide sequence ID" value="NZ_CP045429.1"/>
</dbReference>
<dbReference type="PANTHER" id="PTHR32305:SF15">
    <property type="entry name" value="PROTEIN RHSA-RELATED"/>
    <property type="match status" value="1"/>
</dbReference>
<dbReference type="InterPro" id="IPR056823">
    <property type="entry name" value="TEN-like_YD-shell"/>
</dbReference>
<reference evidence="3 4" key="1">
    <citation type="submission" date="2019-10" db="EMBL/GenBank/DDBJ databases">
        <title>Pseudoalteromonas rubra S4059.</title>
        <authorList>
            <person name="Paulsen S."/>
            <person name="Wang X."/>
        </authorList>
    </citation>
    <scope>NUCLEOTIDE SEQUENCE [LARGE SCALE GENOMIC DNA]</scope>
    <source>
        <strain evidence="3 4">S4059</strain>
    </source>
</reference>
<name>A0A5S3URF9_9GAMM</name>
<dbReference type="Proteomes" id="UP000305729">
    <property type="component" value="Chromosome 1"/>
</dbReference>
<keyword evidence="1" id="KW-0677">Repeat</keyword>